<dbReference type="PANTHER" id="PTHR30136:SF39">
    <property type="entry name" value="TRANSCRIPTIONAL REGULATORY PROTEIN"/>
    <property type="match status" value="1"/>
</dbReference>
<dbReference type="Pfam" id="PF01614">
    <property type="entry name" value="IclR_C"/>
    <property type="match status" value="1"/>
</dbReference>
<dbReference type="Pfam" id="PF09339">
    <property type="entry name" value="HTH_IclR"/>
    <property type="match status" value="1"/>
</dbReference>
<feature type="domain" description="HTH iclR-type" evidence="4">
    <location>
        <begin position="1"/>
        <end position="49"/>
    </location>
</feature>
<dbReference type="PANTHER" id="PTHR30136">
    <property type="entry name" value="HELIX-TURN-HELIX TRANSCRIPTIONAL REGULATOR, ICLR FAMILY"/>
    <property type="match status" value="1"/>
</dbReference>
<accession>A0A4D7QTK7</accession>
<dbReference type="InterPro" id="IPR036388">
    <property type="entry name" value="WH-like_DNA-bd_sf"/>
</dbReference>
<proteinExistence type="predicted"/>
<organism evidence="6 7">
    <name type="scientific">Phreatobacter aquaticus</name>
    <dbReference type="NCBI Taxonomy" id="2570229"/>
    <lineage>
        <taxon>Bacteria</taxon>
        <taxon>Pseudomonadati</taxon>
        <taxon>Pseudomonadota</taxon>
        <taxon>Alphaproteobacteria</taxon>
        <taxon>Hyphomicrobiales</taxon>
        <taxon>Phreatobacteraceae</taxon>
        <taxon>Phreatobacter</taxon>
    </lineage>
</organism>
<dbReference type="GO" id="GO:0003700">
    <property type="term" value="F:DNA-binding transcription factor activity"/>
    <property type="evidence" value="ECO:0007669"/>
    <property type="project" value="TreeGrafter"/>
</dbReference>
<name>A0A4D7QTK7_9HYPH</name>
<dbReference type="Gene3D" id="3.30.450.40">
    <property type="match status" value="1"/>
</dbReference>
<dbReference type="Gene3D" id="1.10.10.10">
    <property type="entry name" value="Winged helix-like DNA-binding domain superfamily/Winged helix DNA-binding domain"/>
    <property type="match status" value="1"/>
</dbReference>
<evidence type="ECO:0000256" key="2">
    <source>
        <dbReference type="ARBA" id="ARBA00023125"/>
    </source>
</evidence>
<dbReference type="PROSITE" id="PS51077">
    <property type="entry name" value="HTH_ICLR"/>
    <property type="match status" value="1"/>
</dbReference>
<evidence type="ECO:0000259" key="4">
    <source>
        <dbReference type="PROSITE" id="PS51077"/>
    </source>
</evidence>
<evidence type="ECO:0000313" key="6">
    <source>
        <dbReference type="EMBL" id="QCK88564.1"/>
    </source>
</evidence>
<dbReference type="InterPro" id="IPR050707">
    <property type="entry name" value="HTH_MetabolicPath_Reg"/>
</dbReference>
<dbReference type="InterPro" id="IPR014757">
    <property type="entry name" value="Tscrpt_reg_IclR_C"/>
</dbReference>
<dbReference type="PROSITE" id="PS51078">
    <property type="entry name" value="ICLR_ED"/>
    <property type="match status" value="1"/>
</dbReference>
<protein>
    <submittedName>
        <fullName evidence="6">IclR family transcriptional regulator</fullName>
    </submittedName>
</protein>
<dbReference type="SUPFAM" id="SSF55781">
    <property type="entry name" value="GAF domain-like"/>
    <property type="match status" value="1"/>
</dbReference>
<evidence type="ECO:0000313" key="7">
    <source>
        <dbReference type="Proteomes" id="UP000298588"/>
    </source>
</evidence>
<dbReference type="SUPFAM" id="SSF46785">
    <property type="entry name" value="Winged helix' DNA-binding domain"/>
    <property type="match status" value="1"/>
</dbReference>
<evidence type="ECO:0000256" key="3">
    <source>
        <dbReference type="ARBA" id="ARBA00023163"/>
    </source>
</evidence>
<dbReference type="Proteomes" id="UP000298588">
    <property type="component" value="Chromosome"/>
</dbReference>
<dbReference type="GO" id="GO:0045892">
    <property type="term" value="P:negative regulation of DNA-templated transcription"/>
    <property type="evidence" value="ECO:0007669"/>
    <property type="project" value="TreeGrafter"/>
</dbReference>
<dbReference type="InterPro" id="IPR036390">
    <property type="entry name" value="WH_DNA-bd_sf"/>
</dbReference>
<dbReference type="GO" id="GO:0003677">
    <property type="term" value="F:DNA binding"/>
    <property type="evidence" value="ECO:0007669"/>
    <property type="project" value="UniProtKB-KW"/>
</dbReference>
<sequence>MAREAGFGLTEIVRLTGLTRPTVHRILTALIAEGLVEQKPATRRYAVGEQIQFLALSRPRPSALIAAAETALTETARAIGDTIFLTQRTGLDTICVARRLGDYPIQVLSLSVGDRRPLGISSAGLAVLARMGEDEVRSILGANAPRLAAVGVGIRQAQSWVAGAKRLGYAIRDRGLVPGTRALSVAISDRGGQVIAAVTSAGVVRRMSQARMEAVADDLKACARAIEQALARAG</sequence>
<keyword evidence="2" id="KW-0238">DNA-binding</keyword>
<gene>
    <name evidence="6" type="ORF">E8L99_01200</name>
</gene>
<dbReference type="EMBL" id="CP039865">
    <property type="protein sequence ID" value="QCK88564.1"/>
    <property type="molecule type" value="Genomic_DNA"/>
</dbReference>
<evidence type="ECO:0000256" key="1">
    <source>
        <dbReference type="ARBA" id="ARBA00023015"/>
    </source>
</evidence>
<keyword evidence="3" id="KW-0804">Transcription</keyword>
<dbReference type="AlphaFoldDB" id="A0A4D7QTK7"/>
<reference evidence="6 7" key="1">
    <citation type="submission" date="2019-04" db="EMBL/GenBank/DDBJ databases">
        <title>Phreatobacter aquaticus sp. nov.</title>
        <authorList>
            <person name="Choi A."/>
            <person name="Baek K."/>
        </authorList>
    </citation>
    <scope>NUCLEOTIDE SEQUENCE [LARGE SCALE GENOMIC DNA]</scope>
    <source>
        <strain evidence="6 7">NMCR1094</strain>
    </source>
</reference>
<evidence type="ECO:0000259" key="5">
    <source>
        <dbReference type="PROSITE" id="PS51078"/>
    </source>
</evidence>
<dbReference type="OrthoDB" id="9807558at2"/>
<keyword evidence="1" id="KW-0805">Transcription regulation</keyword>
<dbReference type="InterPro" id="IPR005471">
    <property type="entry name" value="Tscrpt_reg_IclR_N"/>
</dbReference>
<feature type="domain" description="IclR-ED" evidence="5">
    <location>
        <begin position="52"/>
        <end position="232"/>
    </location>
</feature>
<keyword evidence="7" id="KW-1185">Reference proteome</keyword>
<dbReference type="SMART" id="SM00346">
    <property type="entry name" value="HTH_ICLR"/>
    <property type="match status" value="1"/>
</dbReference>
<dbReference type="KEGG" id="paqt:E8L99_01200"/>
<dbReference type="InterPro" id="IPR029016">
    <property type="entry name" value="GAF-like_dom_sf"/>
</dbReference>